<keyword evidence="10 13" id="KW-0408">Iron</keyword>
<dbReference type="InterPro" id="IPR029039">
    <property type="entry name" value="Flavoprotein-like_sf"/>
</dbReference>
<dbReference type="PRINTS" id="PR00369">
    <property type="entry name" value="FLAVODOXIN"/>
</dbReference>
<dbReference type="InterPro" id="IPR023173">
    <property type="entry name" value="NADPH_Cyt_P450_Rdtase_alpha"/>
</dbReference>
<dbReference type="GO" id="GO:0010181">
    <property type="term" value="F:FMN binding"/>
    <property type="evidence" value="ECO:0007669"/>
    <property type="project" value="UniProtKB-UniRule"/>
</dbReference>
<sequence length="1055" mass="118291">MTNSNQLPQPKTYGPLGSLPVIDKDKPLQSYMKLARELGPIFQFQFPGRISTFVSSASLAEEICDETRFDKKVGPALQKVRAFGGDGLFTSETKEDNWKKAHNILLPSFSQQAMKGYHAKMIDLATQLIQKWARLNPADEIDVPEDMTRLTLDTIGICGFNYRFNSFYRENSHPFVDSMVRAMDEAMSQTQRLGVQDKLMVKSRKQFKEDIQYLFSVVDELIAERKQNGDQGEDDLLSHMLKGTDPETGEALDDENIRFQIITFLIAGHETTSGLLSFAIYYLMNNPDKLKKAQQEVDEVLGDDVPDYKQVKKLKYVRMVLNEALRLWPTAPAFSVYAKDDTTLNGKYKVKKDDVFTLIIPELHRDPSVWGEDAESFRPERFEDTSSIPYHAYKPFGNGQRACIGQQFALHEATLVLGMVLQHFDLIDHKDYQLEVKETLTLKPDGLTMRVSPRKPVMSFTSASSEEVKSENKATPASIESSHGTPLYILFGSNMGTAEGIARDLAETGRQQGFITEVAPLNDYTGGLPTEGAILIVSASYNGNPPDNADEFVTWLKETGEGTLNDVRYAVFGCGDHNWATTYQRIPTFIDEQLEQKGAQRLSNIGHGDASDDFEGDYEKWSEALWPNLAKELNIELHQNGEESSSMTMKFVSDVSDTPLARTHHAFTSVVSRNIELQHEESGRNTRHIELTLPEGVDYQEGDHLGVLPRNPSALVERVLSRFNLNGEDYVQLSGDTGKAVHLPTDKPVNLKELLSNYVEFQEPATRSQIRALAAHTVCPPHVIELEELLEDETYKREILGKRITMLDLVEKYLACEIPFEGFLLLLPALKARYYSISSSPLYKEGEASITVSVVRGAAWSGNGEYKGIASNYLAERSEGDKVACFISTPQSNFQLPEETETPIVMIGPGTGIAPFRGFIQARRILKEKGETLGAAHLYFGCRNPQHDFLYQEELEKAEQDGIVTLHTAFSRCPGQEKTYVQHRLAENAEDILPLLKDGGRLYICGDGGKMAPDVENTLVESYMHFYQTTKEEAAAWLGSLEEEGRYAKDVWAGA</sequence>
<comment type="function">
    <text evidence="13">Functions as a fatty acid monooxygenase.</text>
</comment>
<keyword evidence="2 13" id="KW-0813">Transport</keyword>
<evidence type="ECO:0000256" key="1">
    <source>
        <dbReference type="ARBA" id="ARBA00010018"/>
    </source>
</evidence>
<keyword evidence="9 13" id="KW-0560">Oxidoreductase</keyword>
<dbReference type="InterPro" id="IPR008254">
    <property type="entry name" value="Flavodoxin/NO_synth"/>
</dbReference>
<dbReference type="CDD" id="cd06206">
    <property type="entry name" value="bifunctional_CYPOR"/>
    <property type="match status" value="1"/>
</dbReference>
<dbReference type="GO" id="GO:0005506">
    <property type="term" value="F:iron ion binding"/>
    <property type="evidence" value="ECO:0007669"/>
    <property type="project" value="UniProtKB-UniRule"/>
</dbReference>
<dbReference type="Gene3D" id="1.20.990.10">
    <property type="entry name" value="NADPH-cytochrome p450 Reductase, Chain A, domain 3"/>
    <property type="match status" value="1"/>
</dbReference>
<dbReference type="FunFam" id="1.10.630.10:FF:000040">
    <property type="entry name" value="Bifunctional cytochrome P450/NADPH--P450 reductase"/>
    <property type="match status" value="1"/>
</dbReference>
<evidence type="ECO:0000259" key="15">
    <source>
        <dbReference type="PROSITE" id="PS50902"/>
    </source>
</evidence>
<dbReference type="Pfam" id="PF00667">
    <property type="entry name" value="FAD_binding_1"/>
    <property type="match status" value="1"/>
</dbReference>
<accession>A0A366EFU6</accession>
<name>A0A366EFU6_9BACI</name>
<dbReference type="GO" id="GO:0070330">
    <property type="term" value="F:aromatase activity"/>
    <property type="evidence" value="ECO:0007669"/>
    <property type="project" value="UniProtKB-UniRule"/>
</dbReference>
<comment type="catalytic activity">
    <reaction evidence="12 13">
        <text>2 oxidized [cytochrome P450] + NADPH = 2 reduced [cytochrome P450] + NADP(+) + H(+)</text>
        <dbReference type="Rhea" id="RHEA:24040"/>
        <dbReference type="Rhea" id="RHEA-COMP:14627"/>
        <dbReference type="Rhea" id="RHEA-COMP:14628"/>
        <dbReference type="ChEBI" id="CHEBI:15378"/>
        <dbReference type="ChEBI" id="CHEBI:55376"/>
        <dbReference type="ChEBI" id="CHEBI:57783"/>
        <dbReference type="ChEBI" id="CHEBI:58349"/>
        <dbReference type="ChEBI" id="CHEBI:60344"/>
        <dbReference type="EC" id="1.6.2.4"/>
    </reaction>
</comment>
<dbReference type="EC" id="1.14.14.1" evidence="13"/>
<dbReference type="InterPro" id="IPR001128">
    <property type="entry name" value="Cyt_P450"/>
</dbReference>
<feature type="domain" description="Flavodoxin-like" evidence="15">
    <location>
        <begin position="487"/>
        <end position="626"/>
    </location>
</feature>
<dbReference type="CDD" id="cd11068">
    <property type="entry name" value="CYP120A1"/>
    <property type="match status" value="1"/>
</dbReference>
<dbReference type="SUPFAM" id="SSF48264">
    <property type="entry name" value="Cytochrome P450"/>
    <property type="match status" value="1"/>
</dbReference>
<dbReference type="Gene3D" id="3.40.50.80">
    <property type="entry name" value="Nucleotide-binding domain of ferredoxin-NADP reductase (FNR) module"/>
    <property type="match status" value="1"/>
</dbReference>
<dbReference type="Gene3D" id="3.40.50.360">
    <property type="match status" value="1"/>
</dbReference>
<dbReference type="EC" id="1.6.2.4" evidence="13"/>
<evidence type="ECO:0000256" key="6">
    <source>
        <dbReference type="ARBA" id="ARBA00022723"/>
    </source>
</evidence>
<evidence type="ECO:0000256" key="11">
    <source>
        <dbReference type="ARBA" id="ARBA00023033"/>
    </source>
</evidence>
<keyword evidence="7 13" id="KW-0274">FAD</keyword>
<evidence type="ECO:0000259" key="16">
    <source>
        <dbReference type="PROSITE" id="PS51384"/>
    </source>
</evidence>
<evidence type="ECO:0000256" key="2">
    <source>
        <dbReference type="ARBA" id="ARBA00022448"/>
    </source>
</evidence>
<dbReference type="InterPro" id="IPR017938">
    <property type="entry name" value="Riboflavin_synthase-like_b-brl"/>
</dbReference>
<dbReference type="InterPro" id="IPR017972">
    <property type="entry name" value="Cyt_P450_CS"/>
</dbReference>
<dbReference type="PROSITE" id="PS50902">
    <property type="entry name" value="FLAVODOXIN_LIKE"/>
    <property type="match status" value="1"/>
</dbReference>
<evidence type="ECO:0000256" key="10">
    <source>
        <dbReference type="ARBA" id="ARBA00023004"/>
    </source>
</evidence>
<dbReference type="SUPFAM" id="SSF63380">
    <property type="entry name" value="Riboflavin synthase domain-like"/>
    <property type="match status" value="1"/>
</dbReference>
<evidence type="ECO:0000256" key="4">
    <source>
        <dbReference type="ARBA" id="ARBA00022630"/>
    </source>
</evidence>
<comment type="similarity">
    <text evidence="1 13">In the N-terminal section; belongs to the cytochrome P450 family.</text>
</comment>
<keyword evidence="5 13" id="KW-0288">FMN</keyword>
<keyword evidence="6 13" id="KW-0479">Metal-binding</keyword>
<dbReference type="SUPFAM" id="SSF52343">
    <property type="entry name" value="Ferredoxin reductase-like, C-terminal NADP-linked domain"/>
    <property type="match status" value="1"/>
</dbReference>
<reference evidence="17 18" key="1">
    <citation type="submission" date="2018-06" db="EMBL/GenBank/DDBJ databases">
        <title>Freshwater and sediment microbial communities from various areas in North America, analyzing microbe dynamics in response to fracking.</title>
        <authorList>
            <person name="Lamendella R."/>
        </authorList>
    </citation>
    <scope>NUCLEOTIDE SEQUENCE [LARGE SCALE GENOMIC DNA]</scope>
    <source>
        <strain evidence="17 18">97B</strain>
    </source>
</reference>
<organism evidence="17 18">
    <name type="scientific">Rossellomorea aquimaris</name>
    <dbReference type="NCBI Taxonomy" id="189382"/>
    <lineage>
        <taxon>Bacteria</taxon>
        <taxon>Bacillati</taxon>
        <taxon>Bacillota</taxon>
        <taxon>Bacilli</taxon>
        <taxon>Bacillales</taxon>
        <taxon>Bacillaceae</taxon>
        <taxon>Rossellomorea</taxon>
    </lineage>
</organism>
<protein>
    <recommendedName>
        <fullName evidence="13">Bifunctional cytochrome P450/NADPH--P450 reductase</fullName>
    </recommendedName>
    <domain>
        <recommendedName>
            <fullName evidence="13">Cytochrome P450</fullName>
            <ecNumber evidence="13">1.14.14.1</ecNumber>
        </recommendedName>
    </domain>
    <domain>
        <recommendedName>
            <fullName evidence="13">NADPH--cytochrome P450 reductase</fullName>
            <ecNumber evidence="13">1.6.2.4</ecNumber>
        </recommendedName>
    </domain>
</protein>
<dbReference type="OrthoDB" id="9789468at2"/>
<dbReference type="Pfam" id="PF00258">
    <property type="entry name" value="Flavodoxin_1"/>
    <property type="match status" value="1"/>
</dbReference>
<evidence type="ECO:0000313" key="18">
    <source>
        <dbReference type="Proteomes" id="UP000252118"/>
    </source>
</evidence>
<dbReference type="GO" id="GO:0050660">
    <property type="term" value="F:flavin adenine dinucleotide binding"/>
    <property type="evidence" value="ECO:0007669"/>
    <property type="project" value="TreeGrafter"/>
</dbReference>
<dbReference type="InterPro" id="IPR023206">
    <property type="entry name" value="Bifunctional_P450_P450_red"/>
</dbReference>
<keyword evidence="11 13" id="KW-0503">Monooxygenase</keyword>
<gene>
    <name evidence="17" type="ORF">DET59_12324</name>
</gene>
<dbReference type="InterPro" id="IPR039261">
    <property type="entry name" value="FNR_nucleotide-bd"/>
</dbReference>
<evidence type="ECO:0000256" key="13">
    <source>
        <dbReference type="PIRNR" id="PIRNR000209"/>
    </source>
</evidence>
<dbReference type="GO" id="GO:0020037">
    <property type="term" value="F:heme binding"/>
    <property type="evidence" value="ECO:0007669"/>
    <property type="project" value="UniProtKB-UniRule"/>
</dbReference>
<comment type="cofactor">
    <cofactor evidence="13 14">
        <name>heme</name>
        <dbReference type="ChEBI" id="CHEBI:30413"/>
    </cofactor>
</comment>
<dbReference type="GO" id="GO:0005829">
    <property type="term" value="C:cytosol"/>
    <property type="evidence" value="ECO:0007669"/>
    <property type="project" value="TreeGrafter"/>
</dbReference>
<dbReference type="AlphaFoldDB" id="A0A366EFU6"/>
<comment type="caution">
    <text evidence="17">The sequence shown here is derived from an EMBL/GenBank/DDBJ whole genome shotgun (WGS) entry which is preliminary data.</text>
</comment>
<dbReference type="Pfam" id="PF00067">
    <property type="entry name" value="p450"/>
    <property type="match status" value="1"/>
</dbReference>
<dbReference type="GO" id="GO:0003958">
    <property type="term" value="F:NADPH-hemoprotein reductase activity"/>
    <property type="evidence" value="ECO:0007669"/>
    <property type="project" value="UniProtKB-UniRule"/>
</dbReference>
<comment type="cofactor">
    <cofactor evidence="13">
        <name>FAD</name>
        <dbReference type="ChEBI" id="CHEBI:57692"/>
    </cofactor>
    <cofactor evidence="13">
        <name>FMN</name>
        <dbReference type="ChEBI" id="CHEBI:58210"/>
    </cofactor>
</comment>
<dbReference type="RefSeq" id="WP_113971089.1">
    <property type="nucleotide sequence ID" value="NZ_QNRJ01000023.1"/>
</dbReference>
<comment type="catalytic activity">
    <reaction evidence="13">
        <text>an organic molecule + reduced [NADPH--hemoprotein reductase] + O2 = an alcohol + oxidized [NADPH--hemoprotein reductase] + H2O + H(+)</text>
        <dbReference type="Rhea" id="RHEA:17149"/>
        <dbReference type="Rhea" id="RHEA-COMP:11964"/>
        <dbReference type="Rhea" id="RHEA-COMP:11965"/>
        <dbReference type="ChEBI" id="CHEBI:15377"/>
        <dbReference type="ChEBI" id="CHEBI:15378"/>
        <dbReference type="ChEBI" id="CHEBI:15379"/>
        <dbReference type="ChEBI" id="CHEBI:30879"/>
        <dbReference type="ChEBI" id="CHEBI:57618"/>
        <dbReference type="ChEBI" id="CHEBI:58210"/>
        <dbReference type="ChEBI" id="CHEBI:142491"/>
        <dbReference type="EC" id="1.14.14.1"/>
    </reaction>
</comment>
<dbReference type="PANTHER" id="PTHR19384">
    <property type="entry name" value="NITRIC OXIDE SYNTHASE-RELATED"/>
    <property type="match status" value="1"/>
</dbReference>
<dbReference type="InterPro" id="IPR001709">
    <property type="entry name" value="Flavoprot_Pyr_Nucl_cyt_Rdtase"/>
</dbReference>
<feature type="binding site" description="axial binding residue" evidence="14">
    <location>
        <position position="403"/>
    </location>
    <ligand>
        <name>heme</name>
        <dbReference type="ChEBI" id="CHEBI:30413"/>
    </ligand>
    <ligandPart>
        <name>Fe</name>
        <dbReference type="ChEBI" id="CHEBI:18248"/>
    </ligandPart>
</feature>
<dbReference type="Proteomes" id="UP000252118">
    <property type="component" value="Unassembled WGS sequence"/>
</dbReference>
<dbReference type="Pfam" id="PF00175">
    <property type="entry name" value="NAD_binding_1"/>
    <property type="match status" value="1"/>
</dbReference>
<dbReference type="InterPro" id="IPR001094">
    <property type="entry name" value="Flavdoxin-like"/>
</dbReference>
<keyword evidence="3 13" id="KW-0349">Heme</keyword>
<keyword evidence="4 13" id="KW-0285">Flavoprotein</keyword>
<dbReference type="FunFam" id="3.40.50.80:FF:000031">
    <property type="entry name" value="Bifunctional cytochrome P450/NADPH--P450 reductase"/>
    <property type="match status" value="1"/>
</dbReference>
<dbReference type="SUPFAM" id="SSF52218">
    <property type="entry name" value="Flavoproteins"/>
    <property type="match status" value="1"/>
</dbReference>
<evidence type="ECO:0000256" key="7">
    <source>
        <dbReference type="ARBA" id="ARBA00022827"/>
    </source>
</evidence>
<feature type="domain" description="FAD-binding FR-type" evidence="16">
    <location>
        <begin position="664"/>
        <end position="897"/>
    </location>
</feature>
<dbReference type="PROSITE" id="PS00086">
    <property type="entry name" value="CYTOCHROME_P450"/>
    <property type="match status" value="1"/>
</dbReference>
<evidence type="ECO:0000256" key="5">
    <source>
        <dbReference type="ARBA" id="ARBA00022643"/>
    </source>
</evidence>
<keyword evidence="8 13" id="KW-0521">NADP</keyword>
<evidence type="ECO:0000256" key="3">
    <source>
        <dbReference type="ARBA" id="ARBA00022617"/>
    </source>
</evidence>
<dbReference type="PIRSF" id="PIRSF000209">
    <property type="entry name" value="Bifunctional_P450_P450R"/>
    <property type="match status" value="1"/>
</dbReference>
<evidence type="ECO:0000313" key="17">
    <source>
        <dbReference type="EMBL" id="RBP00896.1"/>
    </source>
</evidence>
<evidence type="ECO:0000256" key="8">
    <source>
        <dbReference type="ARBA" id="ARBA00022857"/>
    </source>
</evidence>
<keyword evidence="13" id="KW-0249">Electron transport</keyword>
<dbReference type="InterPro" id="IPR003097">
    <property type="entry name" value="CysJ-like_FAD-binding"/>
</dbReference>
<dbReference type="PRINTS" id="PR00371">
    <property type="entry name" value="FPNCR"/>
</dbReference>
<proteinExistence type="inferred from homology"/>
<dbReference type="EMBL" id="QNRJ01000023">
    <property type="protein sequence ID" value="RBP00896.1"/>
    <property type="molecule type" value="Genomic_DNA"/>
</dbReference>
<evidence type="ECO:0000256" key="9">
    <source>
        <dbReference type="ARBA" id="ARBA00023002"/>
    </source>
</evidence>
<dbReference type="InterPro" id="IPR017927">
    <property type="entry name" value="FAD-bd_FR_type"/>
</dbReference>
<evidence type="ECO:0000256" key="12">
    <source>
        <dbReference type="ARBA" id="ARBA00049342"/>
    </source>
</evidence>
<dbReference type="Gene3D" id="2.40.30.10">
    <property type="entry name" value="Translation factors"/>
    <property type="match status" value="1"/>
</dbReference>
<evidence type="ECO:0000256" key="14">
    <source>
        <dbReference type="PIRSR" id="PIRSR000209-1"/>
    </source>
</evidence>
<dbReference type="PROSITE" id="PS51384">
    <property type="entry name" value="FAD_FR"/>
    <property type="match status" value="1"/>
</dbReference>
<dbReference type="InterPro" id="IPR001433">
    <property type="entry name" value="OxRdtase_FAD/NAD-bd"/>
</dbReference>
<dbReference type="InterPro" id="IPR036396">
    <property type="entry name" value="Cyt_P450_sf"/>
</dbReference>
<dbReference type="Gene3D" id="1.10.630.10">
    <property type="entry name" value="Cytochrome P450"/>
    <property type="match status" value="1"/>
</dbReference>
<dbReference type="PANTHER" id="PTHR19384:SF17">
    <property type="entry name" value="NADPH--CYTOCHROME P450 REDUCTASE"/>
    <property type="match status" value="1"/>
</dbReference>